<evidence type="ECO:0000256" key="1">
    <source>
        <dbReference type="SAM" id="MobiDB-lite"/>
    </source>
</evidence>
<sequence length="116" mass="13080">MSDAWPHSKVEAIRYLLPLRHSRLPRRRSGLPSHSPLRRMHSPLLRMQSPPASTALPLRHRLRAHTPLSRSRPPPPSTARALIPFDPCPRQTPARLPLLAGRLGQIWGAGSRRPRA</sequence>
<proteinExistence type="predicted"/>
<accession>A0A8T0QT57</accession>
<organism evidence="2 3">
    <name type="scientific">Panicum virgatum</name>
    <name type="common">Blackwell switchgrass</name>
    <dbReference type="NCBI Taxonomy" id="38727"/>
    <lineage>
        <taxon>Eukaryota</taxon>
        <taxon>Viridiplantae</taxon>
        <taxon>Streptophyta</taxon>
        <taxon>Embryophyta</taxon>
        <taxon>Tracheophyta</taxon>
        <taxon>Spermatophyta</taxon>
        <taxon>Magnoliopsida</taxon>
        <taxon>Liliopsida</taxon>
        <taxon>Poales</taxon>
        <taxon>Poaceae</taxon>
        <taxon>PACMAD clade</taxon>
        <taxon>Panicoideae</taxon>
        <taxon>Panicodae</taxon>
        <taxon>Paniceae</taxon>
        <taxon>Panicinae</taxon>
        <taxon>Panicum</taxon>
        <taxon>Panicum sect. Hiantes</taxon>
    </lineage>
</organism>
<reference evidence="2" key="1">
    <citation type="submission" date="2020-05" db="EMBL/GenBank/DDBJ databases">
        <title>WGS assembly of Panicum virgatum.</title>
        <authorList>
            <person name="Lovell J.T."/>
            <person name="Jenkins J."/>
            <person name="Shu S."/>
            <person name="Juenger T.E."/>
            <person name="Schmutz J."/>
        </authorList>
    </citation>
    <scope>NUCLEOTIDE SEQUENCE</scope>
    <source>
        <strain evidence="2">AP13</strain>
    </source>
</reference>
<name>A0A8T0QT57_PANVG</name>
<feature type="region of interest" description="Disordered" evidence="1">
    <location>
        <begin position="25"/>
        <end position="88"/>
    </location>
</feature>
<keyword evidence="3" id="KW-1185">Reference proteome</keyword>
<dbReference type="EMBL" id="CM029048">
    <property type="protein sequence ID" value="KAG2576209.1"/>
    <property type="molecule type" value="Genomic_DNA"/>
</dbReference>
<evidence type="ECO:0000313" key="2">
    <source>
        <dbReference type="EMBL" id="KAG2576209.1"/>
    </source>
</evidence>
<dbReference type="AlphaFoldDB" id="A0A8T0QT57"/>
<protein>
    <submittedName>
        <fullName evidence="2">Uncharacterized protein</fullName>
    </submittedName>
</protein>
<comment type="caution">
    <text evidence="2">The sequence shown here is derived from an EMBL/GenBank/DDBJ whole genome shotgun (WGS) entry which is preliminary data.</text>
</comment>
<gene>
    <name evidence="2" type="ORF">PVAP13_6NG014524</name>
</gene>
<dbReference type="Proteomes" id="UP000823388">
    <property type="component" value="Chromosome 6N"/>
</dbReference>
<evidence type="ECO:0000313" key="3">
    <source>
        <dbReference type="Proteomes" id="UP000823388"/>
    </source>
</evidence>